<dbReference type="PANTHER" id="PTHR24033">
    <property type="entry name" value="EGF-LIKE DOMAIN-CONTAINING PROTEIN"/>
    <property type="match status" value="1"/>
</dbReference>
<evidence type="ECO:0000313" key="8">
    <source>
        <dbReference type="EMBL" id="RNA14580.1"/>
    </source>
</evidence>
<dbReference type="PROSITE" id="PS01186">
    <property type="entry name" value="EGF_2"/>
    <property type="match status" value="2"/>
</dbReference>
<proteinExistence type="predicted"/>
<evidence type="ECO:0000313" key="9">
    <source>
        <dbReference type="Proteomes" id="UP000276133"/>
    </source>
</evidence>
<feature type="domain" description="EGF-like" evidence="7">
    <location>
        <begin position="34"/>
        <end position="71"/>
    </location>
</feature>
<dbReference type="PANTHER" id="PTHR24033:SF151">
    <property type="entry name" value="NOTCH 2"/>
    <property type="match status" value="1"/>
</dbReference>
<protein>
    <submittedName>
        <fullName evidence="8">Neurogenic locus notch-like protein</fullName>
    </submittedName>
</protein>
<evidence type="ECO:0000256" key="6">
    <source>
        <dbReference type="PROSITE-ProRule" id="PRU00076"/>
    </source>
</evidence>
<dbReference type="InterPro" id="IPR000742">
    <property type="entry name" value="EGF"/>
</dbReference>
<evidence type="ECO:0000256" key="5">
    <source>
        <dbReference type="ARBA" id="ARBA00023180"/>
    </source>
</evidence>
<feature type="disulfide bond" evidence="6">
    <location>
        <begin position="103"/>
        <end position="112"/>
    </location>
</feature>
<feature type="disulfide bond" evidence="6">
    <location>
        <begin position="61"/>
        <end position="70"/>
    </location>
</feature>
<comment type="caution">
    <text evidence="6">Lacks conserved residue(s) required for the propagation of feature annotation.</text>
</comment>
<dbReference type="Gene3D" id="2.10.25.10">
    <property type="entry name" value="Laminin"/>
    <property type="match status" value="4"/>
</dbReference>
<feature type="disulfide bond" evidence="6">
    <location>
        <begin position="189"/>
        <end position="198"/>
    </location>
</feature>
<dbReference type="InterPro" id="IPR051830">
    <property type="entry name" value="NOTCH_homolog"/>
</dbReference>
<dbReference type="OrthoDB" id="6156699at2759"/>
<dbReference type="FunFam" id="2.10.25.10:FF:000012">
    <property type="entry name" value="Delta-like protein"/>
    <property type="match status" value="1"/>
</dbReference>
<evidence type="ECO:0000256" key="2">
    <source>
        <dbReference type="ARBA" id="ARBA00022729"/>
    </source>
</evidence>
<feature type="domain" description="EGF-like" evidence="7">
    <location>
        <begin position="156"/>
        <end position="199"/>
    </location>
</feature>
<evidence type="ECO:0000259" key="7">
    <source>
        <dbReference type="PROSITE" id="PS50026"/>
    </source>
</evidence>
<dbReference type="Proteomes" id="UP000276133">
    <property type="component" value="Unassembled WGS sequence"/>
</dbReference>
<feature type="disulfide bond" evidence="6">
    <location>
        <begin position="144"/>
        <end position="153"/>
    </location>
</feature>
<keyword evidence="9" id="KW-1185">Reference proteome</keyword>
<dbReference type="Pfam" id="PF00008">
    <property type="entry name" value="EGF"/>
    <property type="match status" value="2"/>
</dbReference>
<dbReference type="InterPro" id="IPR003582">
    <property type="entry name" value="ShKT_dom"/>
</dbReference>
<evidence type="ECO:0000256" key="4">
    <source>
        <dbReference type="ARBA" id="ARBA00023157"/>
    </source>
</evidence>
<feature type="domain" description="EGF-like" evidence="7">
    <location>
        <begin position="72"/>
        <end position="113"/>
    </location>
</feature>
<dbReference type="PROSITE" id="PS00022">
    <property type="entry name" value="EGF_1"/>
    <property type="match status" value="4"/>
</dbReference>
<sequence length="303" mass="32490">MSYSICPLSCGLCPLTTRITTPRITTTTTPQSNTSNVCVPNPCQNQGICIALSSNTAVCQCTSAFTGFLCEFRNPCIDSPCSNGATCTIVGISANTPIYRCICPSGFTGSKCEININNQCTVSFCSNGGTCSLNPTTGLTTCICPPLYTGNRCEQVFNPCWNADNSPVCLNNSPCTINLGVPPFYQCLCPSGFFGTNCQFRFTTTTVIPATTSFQPGNGECVDTDEAFCQNYADTYCQDSFSVAIGTQRIPFVTYCRRSCNRCDSTSVCVDTQAACQNWPAFNLCSRLANIFPHPCPKSCGIC</sequence>
<dbReference type="PROSITE" id="PS50026">
    <property type="entry name" value="EGF_3"/>
    <property type="match status" value="4"/>
</dbReference>
<organism evidence="8 9">
    <name type="scientific">Brachionus plicatilis</name>
    <name type="common">Marine rotifer</name>
    <name type="synonym">Brachionus muelleri</name>
    <dbReference type="NCBI Taxonomy" id="10195"/>
    <lineage>
        <taxon>Eukaryota</taxon>
        <taxon>Metazoa</taxon>
        <taxon>Spiralia</taxon>
        <taxon>Gnathifera</taxon>
        <taxon>Rotifera</taxon>
        <taxon>Eurotatoria</taxon>
        <taxon>Monogononta</taxon>
        <taxon>Pseudotrocha</taxon>
        <taxon>Ploima</taxon>
        <taxon>Brachionidae</taxon>
        <taxon>Brachionus</taxon>
    </lineage>
</organism>
<keyword evidence="1 6" id="KW-0245">EGF-like domain</keyword>
<reference evidence="8 9" key="1">
    <citation type="journal article" date="2018" name="Sci. Rep.">
        <title>Genomic signatures of local adaptation to the degree of environmental predictability in rotifers.</title>
        <authorList>
            <person name="Franch-Gras L."/>
            <person name="Hahn C."/>
            <person name="Garcia-Roger E.M."/>
            <person name="Carmona M.J."/>
            <person name="Serra M."/>
            <person name="Gomez A."/>
        </authorList>
    </citation>
    <scope>NUCLEOTIDE SEQUENCE [LARGE SCALE GENOMIC DNA]</scope>
    <source>
        <strain evidence="8">HYR1</strain>
    </source>
</reference>
<keyword evidence="4 6" id="KW-1015">Disulfide bond</keyword>
<evidence type="ECO:0000256" key="1">
    <source>
        <dbReference type="ARBA" id="ARBA00022536"/>
    </source>
</evidence>
<feature type="domain" description="EGF-like" evidence="7">
    <location>
        <begin position="116"/>
        <end position="154"/>
    </location>
</feature>
<dbReference type="SUPFAM" id="SSF57196">
    <property type="entry name" value="EGF/Laminin"/>
    <property type="match status" value="4"/>
</dbReference>
<dbReference type="AlphaFoldDB" id="A0A3M7QT88"/>
<gene>
    <name evidence="8" type="ORF">BpHYR1_014960</name>
</gene>
<comment type="caution">
    <text evidence="8">The sequence shown here is derived from an EMBL/GenBank/DDBJ whole genome shotgun (WGS) entry which is preliminary data.</text>
</comment>
<keyword evidence="2" id="KW-0732">Signal</keyword>
<name>A0A3M7QT88_BRAPC</name>
<accession>A0A3M7QT88</accession>
<keyword evidence="3" id="KW-0677">Repeat</keyword>
<dbReference type="SMART" id="SM00181">
    <property type="entry name" value="EGF"/>
    <property type="match status" value="4"/>
</dbReference>
<dbReference type="STRING" id="10195.A0A3M7QT88"/>
<evidence type="ECO:0000256" key="3">
    <source>
        <dbReference type="ARBA" id="ARBA00022737"/>
    </source>
</evidence>
<dbReference type="Pfam" id="PF01549">
    <property type="entry name" value="ShK"/>
    <property type="match status" value="1"/>
</dbReference>
<feature type="disulfide bond" evidence="6">
    <location>
        <begin position="125"/>
        <end position="142"/>
    </location>
</feature>
<keyword evidence="5" id="KW-0325">Glycoprotein</keyword>
<dbReference type="EMBL" id="REGN01005156">
    <property type="protein sequence ID" value="RNA14580.1"/>
    <property type="molecule type" value="Genomic_DNA"/>
</dbReference>